<evidence type="ECO:0000313" key="2">
    <source>
        <dbReference type="Proteomes" id="UP000187941"/>
    </source>
</evidence>
<evidence type="ECO:0008006" key="3">
    <source>
        <dbReference type="Google" id="ProtNLM"/>
    </source>
</evidence>
<dbReference type="Proteomes" id="UP000187941">
    <property type="component" value="Chromosome"/>
</dbReference>
<name>A0A1P9X3F6_9BACT</name>
<dbReference type="EMBL" id="CP014263">
    <property type="protein sequence ID" value="AQG82137.1"/>
    <property type="molecule type" value="Genomic_DNA"/>
</dbReference>
<reference evidence="1 2" key="1">
    <citation type="submission" date="2016-01" db="EMBL/GenBank/DDBJ databases">
        <authorList>
            <person name="Oliw E.H."/>
        </authorList>
    </citation>
    <scope>NUCLEOTIDE SEQUENCE [LARGE SCALE GENOMIC DNA]</scope>
    <source>
        <strain evidence="1 2">DY10</strain>
    </source>
</reference>
<protein>
    <recommendedName>
        <fullName evidence="3">Addiction module protein</fullName>
    </recommendedName>
</protein>
<keyword evidence="2" id="KW-1185">Reference proteome</keyword>
<proteinExistence type="predicted"/>
<dbReference type="AlphaFoldDB" id="A0A1P9X3F6"/>
<dbReference type="RefSeq" id="WP_077133614.1">
    <property type="nucleotide sequence ID" value="NZ_CP014263.1"/>
</dbReference>
<dbReference type="OrthoDB" id="965427at2"/>
<dbReference type="KEGG" id="smon:AWR27_24275"/>
<accession>A0A1P9X3F6</accession>
<sequence length="84" mass="9743">MAATIQLSYRQVADLARQLPASEKRKLARQLVKEVEQEDRSVEDTLTPAQRKTWNTIKQGFAELKQYKEGKLKTRSLKEVLNEL</sequence>
<evidence type="ECO:0000313" key="1">
    <source>
        <dbReference type="EMBL" id="AQG82137.1"/>
    </source>
</evidence>
<organism evidence="1 2">
    <name type="scientific">Spirosoma montaniterrae</name>
    <dbReference type="NCBI Taxonomy" id="1178516"/>
    <lineage>
        <taxon>Bacteria</taxon>
        <taxon>Pseudomonadati</taxon>
        <taxon>Bacteroidota</taxon>
        <taxon>Cytophagia</taxon>
        <taxon>Cytophagales</taxon>
        <taxon>Cytophagaceae</taxon>
        <taxon>Spirosoma</taxon>
    </lineage>
</organism>
<gene>
    <name evidence="1" type="ORF">AWR27_24275</name>
</gene>